<organism evidence="2 3">
    <name type="scientific">Microlunatus panaciterrae</name>
    <dbReference type="NCBI Taxonomy" id="400768"/>
    <lineage>
        <taxon>Bacteria</taxon>
        <taxon>Bacillati</taxon>
        <taxon>Actinomycetota</taxon>
        <taxon>Actinomycetes</taxon>
        <taxon>Propionibacteriales</taxon>
        <taxon>Propionibacteriaceae</taxon>
        <taxon>Microlunatus</taxon>
    </lineage>
</organism>
<evidence type="ECO:0000259" key="1">
    <source>
        <dbReference type="Pfam" id="PF19266"/>
    </source>
</evidence>
<dbReference type="InterPro" id="IPR045361">
    <property type="entry name" value="CIS_tube_prot_N"/>
</dbReference>
<name>A0ABS2RI60_9ACTN</name>
<evidence type="ECO:0000313" key="2">
    <source>
        <dbReference type="EMBL" id="MBM7798681.1"/>
    </source>
</evidence>
<protein>
    <recommendedName>
        <fullName evidence="1">Contractile injection system tube protein N-terminal domain-containing protein</fullName>
    </recommendedName>
</protein>
<evidence type="ECO:0000313" key="3">
    <source>
        <dbReference type="Proteomes" id="UP000704762"/>
    </source>
</evidence>
<proteinExistence type="predicted"/>
<dbReference type="Proteomes" id="UP000704762">
    <property type="component" value="Unassembled WGS sequence"/>
</dbReference>
<reference evidence="2 3" key="1">
    <citation type="submission" date="2021-01" db="EMBL/GenBank/DDBJ databases">
        <title>Sequencing the genomes of 1000 actinobacteria strains.</title>
        <authorList>
            <person name="Klenk H.-P."/>
        </authorList>
    </citation>
    <scope>NUCLEOTIDE SEQUENCE [LARGE SCALE GENOMIC DNA]</scope>
    <source>
        <strain evidence="2 3">DSM 18662</strain>
    </source>
</reference>
<dbReference type="EMBL" id="JAFBCF010000001">
    <property type="protein sequence ID" value="MBM7798681.1"/>
    <property type="molecule type" value="Genomic_DNA"/>
</dbReference>
<feature type="domain" description="Contractile injection system tube protein N-terminal" evidence="1">
    <location>
        <begin position="12"/>
        <end position="151"/>
    </location>
</feature>
<dbReference type="RefSeq" id="WP_204917196.1">
    <property type="nucleotide sequence ID" value="NZ_BAAAQP010000002.1"/>
</dbReference>
<keyword evidence="3" id="KW-1185">Reference proteome</keyword>
<accession>A0ABS2RI60</accession>
<gene>
    <name evidence="2" type="ORF">JOE57_001602</name>
</gene>
<sequence length="250" mass="27020">MMERVTFIVTDSGNRITCLLNPEHLVQRRRAGLRRPMAATGPITGSALSDDVLLHTGGGRTEIDLDLLFDVSLAPETPPVTDVRQLTKPLWDLAENQEPSMDGARMTTVRFLWGKPWNVLAVVESVAERLERFDSGGTPTRSWLRMRLRRVPDPTPPAADPVPGTLPAGEELTTLAQAAEPQEIHNALSPGVGPDGSQTGGERLDELAARYYGGRSWLWRLIAAANGLDSAPWAPPGAALVIPEPPTGAM</sequence>
<comment type="caution">
    <text evidence="2">The sequence shown here is derived from an EMBL/GenBank/DDBJ whole genome shotgun (WGS) entry which is preliminary data.</text>
</comment>
<dbReference type="Pfam" id="PF19266">
    <property type="entry name" value="CIS_tube"/>
    <property type="match status" value="1"/>
</dbReference>